<feature type="compositionally biased region" description="Polar residues" evidence="1">
    <location>
        <begin position="45"/>
        <end position="56"/>
    </location>
</feature>
<name>A0A024VX90_PLAFA</name>
<protein>
    <submittedName>
        <fullName evidence="4">Uncharacterized protein</fullName>
    </submittedName>
</protein>
<feature type="non-terminal residue" evidence="4">
    <location>
        <position position="337"/>
    </location>
</feature>
<dbReference type="GO" id="GO:0046789">
    <property type="term" value="F:host cell surface receptor binding"/>
    <property type="evidence" value="ECO:0007669"/>
    <property type="project" value="InterPro"/>
</dbReference>
<dbReference type="Proteomes" id="UP000030708">
    <property type="component" value="Unassembled WGS sequence"/>
</dbReference>
<dbReference type="Gene3D" id="1.20.1310.20">
    <property type="entry name" value="Duffy-antigen binding domain"/>
    <property type="match status" value="1"/>
</dbReference>
<gene>
    <name evidence="4" type="ORF">PFTANZ_06204</name>
</gene>
<dbReference type="AlphaFoldDB" id="A0A024VX90"/>
<reference evidence="4 5" key="2">
    <citation type="submission" date="2013-02" db="EMBL/GenBank/DDBJ databases">
        <title>The Genome Sequence of Plasmodium falciparum Tanzania (2000708).</title>
        <authorList>
            <consortium name="The Broad Institute Genome Sequencing Platform"/>
            <consortium name="The Broad Institute Genome Sequencing Center for Infectious Disease"/>
            <person name="Neafsey D."/>
            <person name="Cheeseman I."/>
            <person name="Volkman S."/>
            <person name="Adams J."/>
            <person name="Walker B."/>
            <person name="Young S.K."/>
            <person name="Zeng Q."/>
            <person name="Gargeya S."/>
            <person name="Fitzgerald M."/>
            <person name="Haas B."/>
            <person name="Abouelleil A."/>
            <person name="Alvarado L."/>
            <person name="Arachchi H.M."/>
            <person name="Berlin A.M."/>
            <person name="Chapman S.B."/>
            <person name="Dewar J."/>
            <person name="Goldberg J."/>
            <person name="Griggs A."/>
            <person name="Gujja S."/>
            <person name="Hansen M."/>
            <person name="Howarth C."/>
            <person name="Imamovic A."/>
            <person name="Larimer J."/>
            <person name="McCowan C."/>
            <person name="Murphy C."/>
            <person name="Neiman D."/>
            <person name="Pearson M."/>
            <person name="Priest M."/>
            <person name="Roberts A."/>
            <person name="Saif S."/>
            <person name="Shea T."/>
            <person name="Sisk P."/>
            <person name="Sykes S."/>
            <person name="Wortman J."/>
            <person name="Nusbaum C."/>
            <person name="Birren B."/>
        </authorList>
    </citation>
    <scope>NUCLEOTIDE SEQUENCE [LARGE SCALE GENOMIC DNA]</scope>
    <source>
        <strain evidence="5">Tanzania (2000708)</strain>
    </source>
</reference>
<evidence type="ECO:0000256" key="1">
    <source>
        <dbReference type="SAM" id="MobiDB-lite"/>
    </source>
</evidence>
<evidence type="ECO:0000313" key="5">
    <source>
        <dbReference type="Proteomes" id="UP000030708"/>
    </source>
</evidence>
<dbReference type="EMBL" id="KI926899">
    <property type="protein sequence ID" value="ETW33077.1"/>
    <property type="molecule type" value="Genomic_DNA"/>
</dbReference>
<accession>A0A024VX90</accession>
<dbReference type="InterPro" id="IPR008602">
    <property type="entry name" value="Duffy-antigen-binding"/>
</dbReference>
<dbReference type="SUPFAM" id="SSF140924">
    <property type="entry name" value="Duffy binding domain-like"/>
    <property type="match status" value="1"/>
</dbReference>
<dbReference type="Pfam" id="PF22672">
    <property type="entry name" value="DBL_C"/>
    <property type="match status" value="1"/>
</dbReference>
<sequence>MFYTLGDYRDICVGVKEDVIKALEASGEKDTNIHEIEAKIKKHINSVSQQTGTTGPPKTDSVEQRKNWWQTHGPDIWHGMICALTHKTETPGDVDEDVKRAFFGENNGNEPIKYNYKNVQLEEETNGAKGQTASPSSDTPLLSEFISRSPYFRWLEEWGENFCKERTKRLEKIKDDCYKDDGSEKQYSGDGETCNEILPKNDGTVRHLEGPSCANSCSSYRKWIKTKRTEYEKQKDRYKTESVEAESDNELSTRLQSLSDAEAFLQKLGPCKKDNENGKGNKTIFYDNGDTFKHTQYCDPCSEFKINCHNGNCIGDLTKGKCQNNKITANDIIDDKN</sequence>
<proteinExistence type="predicted"/>
<feature type="domain" description="Duffy-antigen binding" evidence="2">
    <location>
        <begin position="1"/>
        <end position="103"/>
    </location>
</feature>
<feature type="region of interest" description="Disordered" evidence="1">
    <location>
        <begin position="44"/>
        <end position="64"/>
    </location>
</feature>
<dbReference type="InterPro" id="IPR042202">
    <property type="entry name" value="Duffy-ag-bd_sf"/>
</dbReference>
<reference evidence="4 5" key="1">
    <citation type="submission" date="2013-02" db="EMBL/GenBank/DDBJ databases">
        <title>The Genome Annotation of Plasmodium falciparum Tanzania (2000708).</title>
        <authorList>
            <consortium name="The Broad Institute Genome Sequencing Platform"/>
            <consortium name="The Broad Institute Genome Sequencing Center for Infectious Disease"/>
            <person name="Neafsey D."/>
            <person name="Hoffman S."/>
            <person name="Volkman S."/>
            <person name="Rosenthal P."/>
            <person name="Walker B."/>
            <person name="Young S.K."/>
            <person name="Zeng Q."/>
            <person name="Gargeya S."/>
            <person name="Fitzgerald M."/>
            <person name="Haas B."/>
            <person name="Abouelleil A."/>
            <person name="Allen A.W."/>
            <person name="Alvarado L."/>
            <person name="Arachchi H.M."/>
            <person name="Berlin A.M."/>
            <person name="Chapman S.B."/>
            <person name="Gainer-Dewar J."/>
            <person name="Goldberg J."/>
            <person name="Griggs A."/>
            <person name="Gujja S."/>
            <person name="Hansen M."/>
            <person name="Howarth C."/>
            <person name="Imamovic A."/>
            <person name="Ireland A."/>
            <person name="Larimer J."/>
            <person name="McCowan C."/>
            <person name="Murphy C."/>
            <person name="Pearson M."/>
            <person name="Poon T.W."/>
            <person name="Priest M."/>
            <person name="Roberts A."/>
            <person name="Saif S."/>
            <person name="Shea T."/>
            <person name="Sisk P."/>
            <person name="Sykes S."/>
            <person name="Wortman J."/>
            <person name="Nusbaum C."/>
            <person name="Birren B."/>
        </authorList>
    </citation>
    <scope>NUCLEOTIDE SEQUENCE [LARGE SCALE GENOMIC DNA]</scope>
    <source>
        <strain evidence="5">Tanzania (2000708)</strain>
    </source>
</reference>
<dbReference type="Pfam" id="PF05424">
    <property type="entry name" value="Duffy_binding"/>
    <property type="match status" value="1"/>
</dbReference>
<evidence type="ECO:0000259" key="2">
    <source>
        <dbReference type="Pfam" id="PF05424"/>
    </source>
</evidence>
<dbReference type="Gene3D" id="1.20.58.830">
    <property type="match status" value="1"/>
</dbReference>
<dbReference type="InterPro" id="IPR054595">
    <property type="entry name" value="DBL_C"/>
</dbReference>
<feature type="domain" description="Duffy-binding-like" evidence="3">
    <location>
        <begin position="157"/>
        <end position="296"/>
    </location>
</feature>
<dbReference type="GO" id="GO:0016020">
    <property type="term" value="C:membrane"/>
    <property type="evidence" value="ECO:0007669"/>
    <property type="project" value="InterPro"/>
</dbReference>
<organism evidence="4 5">
    <name type="scientific">Plasmodium falciparum Tanzania</name>
    <name type="common">2000708</name>
    <dbReference type="NCBI Taxonomy" id="1036725"/>
    <lineage>
        <taxon>Eukaryota</taxon>
        <taxon>Sar</taxon>
        <taxon>Alveolata</taxon>
        <taxon>Apicomplexa</taxon>
        <taxon>Aconoidasida</taxon>
        <taxon>Haemosporida</taxon>
        <taxon>Plasmodiidae</taxon>
        <taxon>Plasmodium</taxon>
        <taxon>Plasmodium (Laverania)</taxon>
    </lineage>
</organism>
<evidence type="ECO:0000313" key="4">
    <source>
        <dbReference type="EMBL" id="ETW33077.1"/>
    </source>
</evidence>
<evidence type="ECO:0000259" key="3">
    <source>
        <dbReference type="Pfam" id="PF22672"/>
    </source>
</evidence>